<reference evidence="2" key="1">
    <citation type="submission" date="2021-01" db="EMBL/GenBank/DDBJ databases">
        <title>Caligus Genome Assembly.</title>
        <authorList>
            <person name="Gallardo-Escarate C."/>
        </authorList>
    </citation>
    <scope>NUCLEOTIDE SEQUENCE [LARGE SCALE GENOMIC DNA]</scope>
</reference>
<keyword evidence="2" id="KW-1185">Reference proteome</keyword>
<dbReference type="AlphaFoldDB" id="A0A7T8GLJ6"/>
<gene>
    <name evidence="1" type="ORF">FKW44_025328</name>
</gene>
<evidence type="ECO:0000313" key="1">
    <source>
        <dbReference type="EMBL" id="QQP31653.1"/>
    </source>
</evidence>
<name>A0A7T8GLJ6_CALRO</name>
<dbReference type="EMBL" id="CP045910">
    <property type="protein sequence ID" value="QQP31653.1"/>
    <property type="molecule type" value="Genomic_DNA"/>
</dbReference>
<feature type="non-terminal residue" evidence="1">
    <location>
        <position position="175"/>
    </location>
</feature>
<proteinExistence type="predicted"/>
<dbReference type="Proteomes" id="UP000595437">
    <property type="component" value="Chromosome 21"/>
</dbReference>
<sequence>MNKQGGAKLGENRKQSKSISQLIELIHCISFIFSDKNESYHPSGLSGVSSYEAKSFDNNSKVLKEIRINSVRMAEANLFNEDSCFFRTMCSVGSQRTVPVMTLAAGIVGFRKILEKVMGDIQDLGIDQQSFPSIYRAVGSYEVGIETKNLDLCEKLFPCAHSAAYLLREAVAKKK</sequence>
<evidence type="ECO:0000313" key="2">
    <source>
        <dbReference type="Proteomes" id="UP000595437"/>
    </source>
</evidence>
<protein>
    <submittedName>
        <fullName evidence="1">Uncharacterized protein</fullName>
    </submittedName>
</protein>
<accession>A0A7T8GLJ6</accession>
<organism evidence="1 2">
    <name type="scientific">Caligus rogercresseyi</name>
    <name type="common">Sea louse</name>
    <dbReference type="NCBI Taxonomy" id="217165"/>
    <lineage>
        <taxon>Eukaryota</taxon>
        <taxon>Metazoa</taxon>
        <taxon>Ecdysozoa</taxon>
        <taxon>Arthropoda</taxon>
        <taxon>Crustacea</taxon>
        <taxon>Multicrustacea</taxon>
        <taxon>Hexanauplia</taxon>
        <taxon>Copepoda</taxon>
        <taxon>Siphonostomatoida</taxon>
        <taxon>Caligidae</taxon>
        <taxon>Caligus</taxon>
    </lineage>
</organism>